<comment type="caution">
    <text evidence="1">The sequence shown here is derived from an EMBL/GenBank/DDBJ whole genome shotgun (WGS) entry which is preliminary data.</text>
</comment>
<dbReference type="RefSeq" id="WP_079130073.1">
    <property type="nucleotide sequence ID" value="NZ_BAAAHG010000054.1"/>
</dbReference>
<name>A0ABN1PEK1_9ACTN</name>
<accession>A0ABN1PEK1</accession>
<evidence type="ECO:0000313" key="1">
    <source>
        <dbReference type="EMBL" id="GAA0927037.1"/>
    </source>
</evidence>
<proteinExistence type="predicted"/>
<dbReference type="Proteomes" id="UP001501005">
    <property type="component" value="Unassembled WGS sequence"/>
</dbReference>
<sequence length="133" mass="14780">MAERPSQYWRREMAREARAVADGTLSPDCASFLGVYSENFLEAVDAVLTAFETEARELGTASDAQILAVVERAVLALNRVNREATGGSIDTDEREQICLFIDEVLTESGVNVGELAARHGVSRYAITDRWRQW</sequence>
<reference evidence="1 2" key="1">
    <citation type="journal article" date="2019" name="Int. J. Syst. Evol. Microbiol.">
        <title>The Global Catalogue of Microorganisms (GCM) 10K type strain sequencing project: providing services to taxonomists for standard genome sequencing and annotation.</title>
        <authorList>
            <consortium name="The Broad Institute Genomics Platform"/>
            <consortium name="The Broad Institute Genome Sequencing Center for Infectious Disease"/>
            <person name="Wu L."/>
            <person name="Ma J."/>
        </authorList>
    </citation>
    <scope>NUCLEOTIDE SEQUENCE [LARGE SCALE GENOMIC DNA]</scope>
    <source>
        <strain evidence="1 2">JCM 10673</strain>
    </source>
</reference>
<protein>
    <submittedName>
        <fullName evidence="1">Uncharacterized protein</fullName>
    </submittedName>
</protein>
<dbReference type="EMBL" id="BAAAHG010000054">
    <property type="protein sequence ID" value="GAA0927037.1"/>
    <property type="molecule type" value="Genomic_DNA"/>
</dbReference>
<gene>
    <name evidence="1" type="ORF">GCM10009549_48920</name>
</gene>
<keyword evidence="2" id="KW-1185">Reference proteome</keyword>
<evidence type="ECO:0000313" key="2">
    <source>
        <dbReference type="Proteomes" id="UP001501005"/>
    </source>
</evidence>
<organism evidence="1 2">
    <name type="scientific">Streptomyces thermoalcalitolerans</name>
    <dbReference type="NCBI Taxonomy" id="65605"/>
    <lineage>
        <taxon>Bacteria</taxon>
        <taxon>Bacillati</taxon>
        <taxon>Actinomycetota</taxon>
        <taxon>Actinomycetes</taxon>
        <taxon>Kitasatosporales</taxon>
        <taxon>Streptomycetaceae</taxon>
        <taxon>Streptomyces</taxon>
    </lineage>
</organism>